<feature type="transmembrane region" description="Helical" evidence="1">
    <location>
        <begin position="12"/>
        <end position="38"/>
    </location>
</feature>
<evidence type="ECO:0000256" key="1">
    <source>
        <dbReference type="SAM" id="Phobius"/>
    </source>
</evidence>
<evidence type="ECO:0000313" key="2">
    <source>
        <dbReference type="EMBL" id="SVA11098.1"/>
    </source>
</evidence>
<keyword evidence="1" id="KW-0812">Transmembrane</keyword>
<keyword evidence="1" id="KW-0472">Membrane</keyword>
<dbReference type="InterPro" id="IPR058965">
    <property type="entry name" value="SOI/HabA-like"/>
</dbReference>
<name>A0A381T685_9ZZZZ</name>
<keyword evidence="1" id="KW-1133">Transmembrane helix</keyword>
<feature type="transmembrane region" description="Helical" evidence="1">
    <location>
        <begin position="132"/>
        <end position="160"/>
    </location>
</feature>
<sequence length="165" mass="17671">MNLSKEQSQKLALLVIGHGMLVLLIGLVAGLMLVFSLLDAVTIWPLPVWDITIPGSTRGWQAAHVGGILNGVMIAGVALLMKRLQISGSRAFWVGWGMIITGWANTVFYWGGSLSKNRGLSVTETPFGEGDFFGAVAFLFGAPGMIFTFIAITIIAISAFEKAKE</sequence>
<dbReference type="EMBL" id="UINC01004014">
    <property type="protein sequence ID" value="SVA11098.1"/>
    <property type="molecule type" value="Genomic_DNA"/>
</dbReference>
<dbReference type="AlphaFoldDB" id="A0A381T685"/>
<feature type="transmembrane region" description="Helical" evidence="1">
    <location>
        <begin position="58"/>
        <end position="80"/>
    </location>
</feature>
<proteinExistence type="predicted"/>
<reference evidence="2" key="1">
    <citation type="submission" date="2018-05" db="EMBL/GenBank/DDBJ databases">
        <authorList>
            <person name="Lanie J.A."/>
            <person name="Ng W.-L."/>
            <person name="Kazmierczak K.M."/>
            <person name="Andrzejewski T.M."/>
            <person name="Davidsen T.M."/>
            <person name="Wayne K.J."/>
            <person name="Tettelin H."/>
            <person name="Glass J.I."/>
            <person name="Rusch D."/>
            <person name="Podicherti R."/>
            <person name="Tsui H.-C.T."/>
            <person name="Winkler M.E."/>
        </authorList>
    </citation>
    <scope>NUCLEOTIDE SEQUENCE</scope>
</reference>
<organism evidence="2">
    <name type="scientific">marine metagenome</name>
    <dbReference type="NCBI Taxonomy" id="408172"/>
    <lineage>
        <taxon>unclassified sequences</taxon>
        <taxon>metagenomes</taxon>
        <taxon>ecological metagenomes</taxon>
    </lineage>
</organism>
<feature type="transmembrane region" description="Helical" evidence="1">
    <location>
        <begin position="92"/>
        <end position="112"/>
    </location>
</feature>
<dbReference type="Pfam" id="PF26512">
    <property type="entry name" value="SOI"/>
    <property type="match status" value="1"/>
</dbReference>
<protein>
    <recommendedName>
        <fullName evidence="3">Styrene-oxide isomerase</fullName>
    </recommendedName>
</protein>
<evidence type="ECO:0008006" key="3">
    <source>
        <dbReference type="Google" id="ProtNLM"/>
    </source>
</evidence>
<gene>
    <name evidence="2" type="ORF">METZ01_LOCUS63952</name>
</gene>
<accession>A0A381T685</accession>